<keyword evidence="10" id="KW-1185">Reference proteome</keyword>
<gene>
    <name evidence="9" type="ORF">OU682_04600</name>
</gene>
<comment type="similarity">
    <text evidence="1">Belongs to the 'phage' integrase family.</text>
</comment>
<dbReference type="InterPro" id="IPR044068">
    <property type="entry name" value="CB"/>
</dbReference>
<name>A0ABT4J3A2_9RHOB</name>
<accession>A0ABT4J3A2</accession>
<dbReference type="Gene3D" id="1.10.150.130">
    <property type="match status" value="1"/>
</dbReference>
<dbReference type="SUPFAM" id="SSF56349">
    <property type="entry name" value="DNA breaking-rejoining enzymes"/>
    <property type="match status" value="1"/>
</dbReference>
<evidence type="ECO:0000259" key="7">
    <source>
        <dbReference type="PROSITE" id="PS51898"/>
    </source>
</evidence>
<evidence type="ECO:0000256" key="6">
    <source>
        <dbReference type="SAM" id="MobiDB-lite"/>
    </source>
</evidence>
<comment type="caution">
    <text evidence="9">The sequence shown here is derived from an EMBL/GenBank/DDBJ whole genome shotgun (WGS) entry which is preliminary data.</text>
</comment>
<organism evidence="9 10">
    <name type="scientific">Paracoccus benzoatiresistens</name>
    <dbReference type="NCBI Taxonomy" id="2997341"/>
    <lineage>
        <taxon>Bacteria</taxon>
        <taxon>Pseudomonadati</taxon>
        <taxon>Pseudomonadota</taxon>
        <taxon>Alphaproteobacteria</taxon>
        <taxon>Rhodobacterales</taxon>
        <taxon>Paracoccaceae</taxon>
        <taxon>Paracoccus</taxon>
    </lineage>
</organism>
<sequence>MAGKSKRGGERHLWLQGNVFWYRQQIPQAVHAVIGGPKFVRVNLQTADVIEAKRRRDELESQTRIQFLHIKTGRRATLELPGWKPPEADKRATLGPSERGALWREAVAEAVAAEDDYIEGIARDLAAEEAERFRDDTQRRAFNDAFRGREKVDHHLEAYLSSVGLAPKTTGERRGLVGKMARWAAAKGLTLDRIDRRQAGKYVTEEIDPLHPVTQTKHLTALRQYWIYLAKRGHVDLPAGEDRNNGWPWDGQKTEKRGKRVERGSKVEEERPFTDDEVRKLLYASWPMKKPDWESQIRDATTISLLTGMRLAEVLTLWVGDVDGDWFDIKEGKTEAAARRVPIHPDLKAIVERRTEGKDGTDWLFHELKIERDPGDTFGKRFKRFREAVGVDDRREGVRRSLVNFHSARRWFATKARHAGHLKETIAQIVGHRADKSDVTFGVYAKGASEEQLRACVEAVKLPKASYRQDPQILAAPPDVFCHGSESPH</sequence>
<dbReference type="RefSeq" id="WP_268940884.1">
    <property type="nucleotide sequence ID" value="NZ_JAPTYD010000003.1"/>
</dbReference>
<protein>
    <submittedName>
        <fullName evidence="9">Tyrosine-type recombinase/integrase</fullName>
    </submittedName>
</protein>
<dbReference type="Gene3D" id="1.10.443.10">
    <property type="entry name" value="Intergrase catalytic core"/>
    <property type="match status" value="1"/>
</dbReference>
<dbReference type="InterPro" id="IPR002104">
    <property type="entry name" value="Integrase_catalytic"/>
</dbReference>
<dbReference type="PROSITE" id="PS51900">
    <property type="entry name" value="CB"/>
    <property type="match status" value="1"/>
</dbReference>
<dbReference type="PANTHER" id="PTHR30349">
    <property type="entry name" value="PHAGE INTEGRASE-RELATED"/>
    <property type="match status" value="1"/>
</dbReference>
<dbReference type="Pfam" id="PF00589">
    <property type="entry name" value="Phage_integrase"/>
    <property type="match status" value="1"/>
</dbReference>
<dbReference type="Proteomes" id="UP001149822">
    <property type="component" value="Unassembled WGS sequence"/>
</dbReference>
<dbReference type="InterPro" id="IPR011010">
    <property type="entry name" value="DNA_brk_join_enz"/>
</dbReference>
<evidence type="ECO:0000259" key="8">
    <source>
        <dbReference type="PROSITE" id="PS51900"/>
    </source>
</evidence>
<dbReference type="InterPro" id="IPR010998">
    <property type="entry name" value="Integrase_recombinase_N"/>
</dbReference>
<dbReference type="InterPro" id="IPR046668">
    <property type="entry name" value="DUF6538"/>
</dbReference>
<proteinExistence type="inferred from homology"/>
<dbReference type="Pfam" id="PF20172">
    <property type="entry name" value="DUF6538"/>
    <property type="match status" value="1"/>
</dbReference>
<evidence type="ECO:0000256" key="1">
    <source>
        <dbReference type="ARBA" id="ARBA00008857"/>
    </source>
</evidence>
<feature type="region of interest" description="Disordered" evidence="6">
    <location>
        <begin position="246"/>
        <end position="268"/>
    </location>
</feature>
<evidence type="ECO:0000256" key="5">
    <source>
        <dbReference type="PROSITE-ProRule" id="PRU01248"/>
    </source>
</evidence>
<keyword evidence="2" id="KW-0229">DNA integration</keyword>
<evidence type="ECO:0000313" key="10">
    <source>
        <dbReference type="Proteomes" id="UP001149822"/>
    </source>
</evidence>
<feature type="domain" description="Core-binding (CB)" evidence="8">
    <location>
        <begin position="150"/>
        <end position="230"/>
    </location>
</feature>
<evidence type="ECO:0000256" key="3">
    <source>
        <dbReference type="ARBA" id="ARBA00023125"/>
    </source>
</evidence>
<evidence type="ECO:0000313" key="9">
    <source>
        <dbReference type="EMBL" id="MCZ0960896.1"/>
    </source>
</evidence>
<evidence type="ECO:0000256" key="4">
    <source>
        <dbReference type="ARBA" id="ARBA00023172"/>
    </source>
</evidence>
<feature type="domain" description="Tyr recombinase" evidence="7">
    <location>
        <begin position="268"/>
        <end position="458"/>
    </location>
</feature>
<keyword evidence="4" id="KW-0233">DNA recombination</keyword>
<keyword evidence="3 5" id="KW-0238">DNA-binding</keyword>
<dbReference type="InterPro" id="IPR013762">
    <property type="entry name" value="Integrase-like_cat_sf"/>
</dbReference>
<dbReference type="PANTHER" id="PTHR30349:SF41">
    <property type="entry name" value="INTEGRASE_RECOMBINASE PROTEIN MJ0367-RELATED"/>
    <property type="match status" value="1"/>
</dbReference>
<dbReference type="PROSITE" id="PS51898">
    <property type="entry name" value="TYR_RECOMBINASE"/>
    <property type="match status" value="1"/>
</dbReference>
<reference evidence="9" key="1">
    <citation type="submission" date="2022-12" db="EMBL/GenBank/DDBJ databases">
        <title>Paracoccus sp. EF6 isolated from a lake water.</title>
        <authorList>
            <person name="Liu H."/>
        </authorList>
    </citation>
    <scope>NUCLEOTIDE SEQUENCE</scope>
    <source>
        <strain evidence="9">EF6</strain>
    </source>
</reference>
<dbReference type="InterPro" id="IPR050090">
    <property type="entry name" value="Tyrosine_recombinase_XerCD"/>
</dbReference>
<evidence type="ECO:0000256" key="2">
    <source>
        <dbReference type="ARBA" id="ARBA00022908"/>
    </source>
</evidence>
<dbReference type="EMBL" id="JAPTYD010000003">
    <property type="protein sequence ID" value="MCZ0960896.1"/>
    <property type="molecule type" value="Genomic_DNA"/>
</dbReference>